<comment type="caution">
    <text evidence="1">The sequence shown here is derived from an EMBL/GenBank/DDBJ whole genome shotgun (WGS) entry which is preliminary data.</text>
</comment>
<keyword evidence="2" id="KW-1185">Reference proteome</keyword>
<feature type="non-terminal residue" evidence="1">
    <location>
        <position position="1"/>
    </location>
</feature>
<dbReference type="Proteomes" id="UP000242875">
    <property type="component" value="Unassembled WGS sequence"/>
</dbReference>
<dbReference type="Gene3D" id="2.60.40.10">
    <property type="entry name" value="Immunoglobulins"/>
    <property type="match status" value="1"/>
</dbReference>
<protein>
    <recommendedName>
        <fullName evidence="3">Abnormal spindle-like microcephaly-associated protein ASH domain-containing protein</fullName>
    </recommendedName>
</protein>
<evidence type="ECO:0000313" key="2">
    <source>
        <dbReference type="Proteomes" id="UP000242875"/>
    </source>
</evidence>
<reference evidence="1 2" key="1">
    <citation type="journal article" date="2017" name="Mycologia">
        <title>Bifiguratus adelaidae, gen. et sp. nov., a new member of Mucoromycotina in endophytic and soil-dwelling habitats.</title>
        <authorList>
            <person name="Torres-Cruz T.J."/>
            <person name="Billingsley Tobias T.L."/>
            <person name="Almatruk M."/>
            <person name="Hesse C."/>
            <person name="Kuske C.R."/>
            <person name="Desiro A."/>
            <person name="Benucci G.M."/>
            <person name="Bonito G."/>
            <person name="Stajich J.E."/>
            <person name="Dunlap C."/>
            <person name="Arnold A.E."/>
            <person name="Porras-Alfaro A."/>
        </authorList>
    </citation>
    <scope>NUCLEOTIDE SEQUENCE [LARGE SCALE GENOMIC DNA]</scope>
    <source>
        <strain evidence="1 2">AZ0501</strain>
    </source>
</reference>
<organism evidence="1 2">
    <name type="scientific">Bifiguratus adelaidae</name>
    <dbReference type="NCBI Taxonomy" id="1938954"/>
    <lineage>
        <taxon>Eukaryota</taxon>
        <taxon>Fungi</taxon>
        <taxon>Fungi incertae sedis</taxon>
        <taxon>Mucoromycota</taxon>
        <taxon>Mucoromycotina</taxon>
        <taxon>Endogonomycetes</taxon>
        <taxon>Endogonales</taxon>
        <taxon>Endogonales incertae sedis</taxon>
        <taxon>Bifiguratus</taxon>
    </lineage>
</organism>
<proteinExistence type="predicted"/>
<evidence type="ECO:0000313" key="1">
    <source>
        <dbReference type="EMBL" id="OZJ01331.1"/>
    </source>
</evidence>
<accession>A0A261XSH9</accession>
<evidence type="ECO:0008006" key="3">
    <source>
        <dbReference type="Google" id="ProtNLM"/>
    </source>
</evidence>
<name>A0A261XSH9_9FUNG</name>
<dbReference type="EMBL" id="MVBO01000545">
    <property type="protein sequence ID" value="OZJ01331.1"/>
    <property type="molecule type" value="Genomic_DNA"/>
</dbReference>
<feature type="non-terminal residue" evidence="1">
    <location>
        <position position="120"/>
    </location>
</feature>
<sequence>SNITKNLVFTDIIPSTITGVNIVESDKSFTLGPGQPPFPVTVSANQTVTIPITFSPQSVGTHTATISLTKQRMLKVSPPVISFGGIVVSTGPVSAGLTLTNVGATALTWGNMLKPAAPYT</sequence>
<dbReference type="InterPro" id="IPR013783">
    <property type="entry name" value="Ig-like_fold"/>
</dbReference>
<dbReference type="AlphaFoldDB" id="A0A261XSH9"/>
<gene>
    <name evidence="1" type="ORF">BZG36_05754</name>
</gene>